<evidence type="ECO:0000313" key="2">
    <source>
        <dbReference type="EMBL" id="JAD41215.1"/>
    </source>
</evidence>
<reference evidence="2" key="2">
    <citation type="journal article" date="2015" name="Data Brief">
        <title>Shoot transcriptome of the giant reed, Arundo donax.</title>
        <authorList>
            <person name="Barrero R.A."/>
            <person name="Guerrero F.D."/>
            <person name="Moolhuijzen P."/>
            <person name="Goolsby J.A."/>
            <person name="Tidwell J."/>
            <person name="Bellgard S.E."/>
            <person name="Bellgard M.I."/>
        </authorList>
    </citation>
    <scope>NUCLEOTIDE SEQUENCE</scope>
    <source>
        <tissue evidence="2">Shoot tissue taken approximately 20 cm above the soil surface</tissue>
    </source>
</reference>
<feature type="region of interest" description="Disordered" evidence="1">
    <location>
        <begin position="1"/>
        <end position="62"/>
    </location>
</feature>
<proteinExistence type="predicted"/>
<feature type="compositionally biased region" description="Basic residues" evidence="1">
    <location>
        <begin position="10"/>
        <end position="20"/>
    </location>
</feature>
<organism evidence="2">
    <name type="scientific">Arundo donax</name>
    <name type="common">Giant reed</name>
    <name type="synonym">Donax arundinaceus</name>
    <dbReference type="NCBI Taxonomy" id="35708"/>
    <lineage>
        <taxon>Eukaryota</taxon>
        <taxon>Viridiplantae</taxon>
        <taxon>Streptophyta</taxon>
        <taxon>Embryophyta</taxon>
        <taxon>Tracheophyta</taxon>
        <taxon>Spermatophyta</taxon>
        <taxon>Magnoliopsida</taxon>
        <taxon>Liliopsida</taxon>
        <taxon>Poales</taxon>
        <taxon>Poaceae</taxon>
        <taxon>PACMAD clade</taxon>
        <taxon>Arundinoideae</taxon>
        <taxon>Arundineae</taxon>
        <taxon>Arundo</taxon>
    </lineage>
</organism>
<dbReference type="EMBL" id="GBRH01256680">
    <property type="protein sequence ID" value="JAD41215.1"/>
    <property type="molecule type" value="Transcribed_RNA"/>
</dbReference>
<protein>
    <submittedName>
        <fullName evidence="2">Uncharacterized protein</fullName>
    </submittedName>
</protein>
<dbReference type="AlphaFoldDB" id="A0A0A8ZWT9"/>
<accession>A0A0A8ZWT9</accession>
<reference evidence="2" key="1">
    <citation type="submission" date="2014-09" db="EMBL/GenBank/DDBJ databases">
        <authorList>
            <person name="Magalhaes I.L.F."/>
            <person name="Oliveira U."/>
            <person name="Santos F.R."/>
            <person name="Vidigal T.H.D.A."/>
            <person name="Brescovit A.D."/>
            <person name="Santos A.J."/>
        </authorList>
    </citation>
    <scope>NUCLEOTIDE SEQUENCE</scope>
    <source>
        <tissue evidence="2">Shoot tissue taken approximately 20 cm above the soil surface</tissue>
    </source>
</reference>
<name>A0A0A8ZWT9_ARUDO</name>
<evidence type="ECO:0000256" key="1">
    <source>
        <dbReference type="SAM" id="MobiDB-lite"/>
    </source>
</evidence>
<sequence length="90" mass="9989">MMQHPWVADRRKRPRARRLPPWRCPGGSCEGRVRRGHRAARGAARTPRGPGGSGGALKRPRRTWWRCGGRRNGIEAEANADLQRSGAGRG</sequence>